<accession>A0A9P1BLZ9</accession>
<evidence type="ECO:0000313" key="4">
    <source>
        <dbReference type="Proteomes" id="UP001152797"/>
    </source>
</evidence>
<reference evidence="2" key="1">
    <citation type="submission" date="2022-10" db="EMBL/GenBank/DDBJ databases">
        <authorList>
            <person name="Chen Y."/>
            <person name="Dougan E. K."/>
            <person name="Chan C."/>
            <person name="Rhodes N."/>
            <person name="Thang M."/>
        </authorList>
    </citation>
    <scope>NUCLEOTIDE SEQUENCE</scope>
</reference>
<gene>
    <name evidence="2" type="ORF">C1SCF055_LOCUS4071</name>
</gene>
<name>A0A9P1BLZ9_9DINO</name>
<feature type="compositionally biased region" description="Basic and acidic residues" evidence="1">
    <location>
        <begin position="327"/>
        <end position="348"/>
    </location>
</feature>
<sequence>MAPLPWAVVRVVQGQGYCCPAGHVMEELVTHKAGYLRCDVCGAAQNVGRRMQGCWDCDYHVCCLCEKKFQDAEWYASWLQFWRGNKPKDVTDVEPAETVETVDDVAANEPAGQRQVPRCPGKHTLCQYFSAQEAPIQCDVCGKQLAPYVRIWGCSLCDYDIGPCCERKFEDPQFLESWQSFWCVSKEEPKQEEPPMPAPCDPPTVSSSSNVPEVAATVVTVAEGPKVTRPKPVQIIGLEEELVRTAAESSRAMVLGGQNEVVAPALMKAVLKKDDAKTPRATNPSNLDPAVLRFARKVKGTTKNVPSVSEETSGSKDVSIVPDTEEEEKKSKKKKEDKEKSEKSEKKEKKSKKEGKESRKDGDEAETPEASRSPSRRVKKSRHEADG</sequence>
<dbReference type="EMBL" id="CAMXCT030000224">
    <property type="protein sequence ID" value="CAL4763105.1"/>
    <property type="molecule type" value="Genomic_DNA"/>
</dbReference>
<feature type="region of interest" description="Disordered" evidence="1">
    <location>
        <begin position="189"/>
        <end position="209"/>
    </location>
</feature>
<protein>
    <submittedName>
        <fullName evidence="2">Uncharacterized protein</fullName>
    </submittedName>
</protein>
<comment type="caution">
    <text evidence="2">The sequence shown here is derived from an EMBL/GenBank/DDBJ whole genome shotgun (WGS) entry which is preliminary data.</text>
</comment>
<proteinExistence type="predicted"/>
<reference evidence="3 4" key="2">
    <citation type="submission" date="2024-05" db="EMBL/GenBank/DDBJ databases">
        <authorList>
            <person name="Chen Y."/>
            <person name="Shah S."/>
            <person name="Dougan E. K."/>
            <person name="Thang M."/>
            <person name="Chan C."/>
        </authorList>
    </citation>
    <scope>NUCLEOTIDE SEQUENCE [LARGE SCALE GENOMIC DNA]</scope>
</reference>
<organism evidence="2">
    <name type="scientific">Cladocopium goreaui</name>
    <dbReference type="NCBI Taxonomy" id="2562237"/>
    <lineage>
        <taxon>Eukaryota</taxon>
        <taxon>Sar</taxon>
        <taxon>Alveolata</taxon>
        <taxon>Dinophyceae</taxon>
        <taxon>Suessiales</taxon>
        <taxon>Symbiodiniaceae</taxon>
        <taxon>Cladocopium</taxon>
    </lineage>
</organism>
<feature type="compositionally biased region" description="Polar residues" evidence="1">
    <location>
        <begin position="301"/>
        <end position="316"/>
    </location>
</feature>
<dbReference type="EMBL" id="CAMXCT020000224">
    <property type="protein sequence ID" value="CAL1129168.1"/>
    <property type="molecule type" value="Genomic_DNA"/>
</dbReference>
<evidence type="ECO:0000313" key="3">
    <source>
        <dbReference type="EMBL" id="CAL4763105.1"/>
    </source>
</evidence>
<evidence type="ECO:0000313" key="2">
    <source>
        <dbReference type="EMBL" id="CAI3975793.1"/>
    </source>
</evidence>
<evidence type="ECO:0000256" key="1">
    <source>
        <dbReference type="SAM" id="MobiDB-lite"/>
    </source>
</evidence>
<feature type="region of interest" description="Disordered" evidence="1">
    <location>
        <begin position="301"/>
        <end position="387"/>
    </location>
</feature>
<dbReference type="Proteomes" id="UP001152797">
    <property type="component" value="Unassembled WGS sequence"/>
</dbReference>
<keyword evidence="4" id="KW-1185">Reference proteome</keyword>
<feature type="compositionally biased region" description="Basic residues" evidence="1">
    <location>
        <begin position="374"/>
        <end position="387"/>
    </location>
</feature>
<dbReference type="AlphaFoldDB" id="A0A9P1BLZ9"/>
<dbReference type="EMBL" id="CAMXCT010000224">
    <property type="protein sequence ID" value="CAI3975793.1"/>
    <property type="molecule type" value="Genomic_DNA"/>
</dbReference>
<dbReference type="OrthoDB" id="10353776at2759"/>